<protein>
    <recommendedName>
        <fullName evidence="4">Peptidase inhibitor family I36</fullName>
    </recommendedName>
</protein>
<evidence type="ECO:0000313" key="2">
    <source>
        <dbReference type="EMBL" id="EJF45998.1"/>
    </source>
</evidence>
<comment type="caution">
    <text evidence="2">The sequence shown here is derived from an EMBL/GenBank/DDBJ whole genome shotgun (WGS) entry which is preliminary data.</text>
</comment>
<dbReference type="EMBL" id="AKFT01000085">
    <property type="protein sequence ID" value="EJF45998.1"/>
    <property type="molecule type" value="Genomic_DNA"/>
</dbReference>
<evidence type="ECO:0000313" key="3">
    <source>
        <dbReference type="Proteomes" id="UP000002941"/>
    </source>
</evidence>
<dbReference type="Pfam" id="PF03995">
    <property type="entry name" value="Inhibitor_I36"/>
    <property type="match status" value="1"/>
</dbReference>
<dbReference type="Proteomes" id="UP000002941">
    <property type="component" value="Unassembled WGS sequence"/>
</dbReference>
<dbReference type="PATRIC" id="fig|1125718.3.peg.1170"/>
<dbReference type="AlphaFoldDB" id="J1HKC2"/>
<proteinExistence type="predicted"/>
<reference evidence="2 3" key="1">
    <citation type="submission" date="2012-05" db="EMBL/GenBank/DDBJ databases">
        <authorList>
            <person name="Harkins D.M."/>
            <person name="Madupu R."/>
            <person name="Durkin A.S."/>
            <person name="Torralba M."/>
            <person name="Methe B."/>
            <person name="Sutton G.G."/>
            <person name="Nelson K.E."/>
        </authorList>
    </citation>
    <scope>NUCLEOTIDE SEQUENCE [LARGE SCALE GENOMIC DNA]</scope>
    <source>
        <strain evidence="2 3">F0489</strain>
    </source>
</reference>
<name>J1HKC2_9ACTO</name>
<dbReference type="RefSeq" id="WP_008731085.1">
    <property type="nucleotide sequence ID" value="NZ_AKFT01000085.1"/>
</dbReference>
<evidence type="ECO:0008006" key="4">
    <source>
        <dbReference type="Google" id="ProtNLM"/>
    </source>
</evidence>
<keyword evidence="3" id="KW-1185">Reference proteome</keyword>
<evidence type="ECO:0000256" key="1">
    <source>
        <dbReference type="SAM" id="SignalP"/>
    </source>
</evidence>
<dbReference type="Gene3D" id="2.60.20.10">
    <property type="entry name" value="Crystallins"/>
    <property type="match status" value="1"/>
</dbReference>
<keyword evidence="1" id="KW-0732">Signal</keyword>
<feature type="chain" id="PRO_5003742748" description="Peptidase inhibitor family I36" evidence="1">
    <location>
        <begin position="32"/>
        <end position="156"/>
    </location>
</feature>
<dbReference type="eggNOG" id="ENOG50336DU">
    <property type="taxonomic scope" value="Bacteria"/>
</dbReference>
<sequence length="156" mass="16657">MNVKIASRITNVIAVFALAVGISSLGSPAQADEDDDLWAVPVPIPGAAMERNGICEKGEICFYHNSNLGGLVSDFFSDVKDYGTSQPGCYEFKGPGEGQGECMDHNVASVWNRTGEVVSIYKDSECQGDRAVVGDDEIPQNLSDLIKNKNASHCIG</sequence>
<gene>
    <name evidence="2" type="ORF">HMPREF1318_0992</name>
</gene>
<dbReference type="OrthoDB" id="2677885at2"/>
<accession>J1HKC2</accession>
<feature type="signal peptide" evidence="1">
    <location>
        <begin position="1"/>
        <end position="31"/>
    </location>
</feature>
<organism evidence="2 3">
    <name type="scientific">Actinomyces massiliensis F0489</name>
    <dbReference type="NCBI Taxonomy" id="1125718"/>
    <lineage>
        <taxon>Bacteria</taxon>
        <taxon>Bacillati</taxon>
        <taxon>Actinomycetota</taxon>
        <taxon>Actinomycetes</taxon>
        <taxon>Actinomycetales</taxon>
        <taxon>Actinomycetaceae</taxon>
        <taxon>Actinomyces</taxon>
    </lineage>
</organism>